<dbReference type="AlphaFoldDB" id="G2XWF6"/>
<sequence>MAPRVFPLLKISILGILVLILRFTVLRESAYKLELRTPIVSIRLSLDRWQFFTFRIEHPDPINRAKIHFYGIKVGLLRLHVEVTHFTRESQLISVIEYSKWAIYRKSNHRIERGQFYQIEETL</sequence>
<gene>
    <name evidence="2" type="ORF">BofuT4_P051750.1</name>
</gene>
<feature type="transmembrane region" description="Helical" evidence="1">
    <location>
        <begin position="6"/>
        <end position="26"/>
    </location>
</feature>
<protein>
    <submittedName>
        <fullName evidence="2">Uncharacterized protein</fullName>
    </submittedName>
</protein>
<dbReference type="EMBL" id="FQ790272">
    <property type="protein sequence ID" value="CCD44826.1"/>
    <property type="molecule type" value="Genomic_DNA"/>
</dbReference>
<evidence type="ECO:0000256" key="1">
    <source>
        <dbReference type="SAM" id="Phobius"/>
    </source>
</evidence>
<accession>G2XWF6</accession>
<reference evidence="3" key="1">
    <citation type="journal article" date="2011" name="PLoS Genet.">
        <title>Genomic analysis of the necrotrophic fungal pathogens Sclerotinia sclerotiorum and Botrytis cinerea.</title>
        <authorList>
            <person name="Amselem J."/>
            <person name="Cuomo C.A."/>
            <person name="van Kan J.A."/>
            <person name="Viaud M."/>
            <person name="Benito E.P."/>
            <person name="Couloux A."/>
            <person name="Coutinho P.M."/>
            <person name="de Vries R.P."/>
            <person name="Dyer P.S."/>
            <person name="Fillinger S."/>
            <person name="Fournier E."/>
            <person name="Gout L."/>
            <person name="Hahn M."/>
            <person name="Kohn L."/>
            <person name="Lapalu N."/>
            <person name="Plummer K.M."/>
            <person name="Pradier J.M."/>
            <person name="Quevillon E."/>
            <person name="Sharon A."/>
            <person name="Simon A."/>
            <person name="ten Have A."/>
            <person name="Tudzynski B."/>
            <person name="Tudzynski P."/>
            <person name="Wincker P."/>
            <person name="Andrew M."/>
            <person name="Anthouard V."/>
            <person name="Beever R.E."/>
            <person name="Beffa R."/>
            <person name="Benoit I."/>
            <person name="Bouzid O."/>
            <person name="Brault B."/>
            <person name="Chen Z."/>
            <person name="Choquer M."/>
            <person name="Collemare J."/>
            <person name="Cotton P."/>
            <person name="Danchin E.G."/>
            <person name="Da Silva C."/>
            <person name="Gautier A."/>
            <person name="Giraud C."/>
            <person name="Giraud T."/>
            <person name="Gonzalez C."/>
            <person name="Grossetete S."/>
            <person name="Guldener U."/>
            <person name="Henrissat B."/>
            <person name="Howlett B.J."/>
            <person name="Kodira C."/>
            <person name="Kretschmer M."/>
            <person name="Lappartient A."/>
            <person name="Leroch M."/>
            <person name="Levis C."/>
            <person name="Mauceli E."/>
            <person name="Neuveglise C."/>
            <person name="Oeser B."/>
            <person name="Pearson M."/>
            <person name="Poulain J."/>
            <person name="Poussereau N."/>
            <person name="Quesneville H."/>
            <person name="Rascle C."/>
            <person name="Schumacher J."/>
            <person name="Segurens B."/>
            <person name="Sexton A."/>
            <person name="Silva E."/>
            <person name="Sirven C."/>
            <person name="Soanes D.M."/>
            <person name="Talbot N.J."/>
            <person name="Templeton M."/>
            <person name="Yandava C."/>
            <person name="Yarden O."/>
            <person name="Zeng Q."/>
            <person name="Rollins J.A."/>
            <person name="Lebrun M.H."/>
            <person name="Dickman M."/>
        </authorList>
    </citation>
    <scope>NUCLEOTIDE SEQUENCE [LARGE SCALE GENOMIC DNA]</scope>
    <source>
        <strain evidence="3">T4</strain>
    </source>
</reference>
<evidence type="ECO:0000313" key="3">
    <source>
        <dbReference type="Proteomes" id="UP000008177"/>
    </source>
</evidence>
<proteinExistence type="predicted"/>
<keyword evidence="1" id="KW-0812">Transmembrane</keyword>
<keyword evidence="1" id="KW-0472">Membrane</keyword>
<dbReference type="Proteomes" id="UP000008177">
    <property type="component" value="Unplaced contigs"/>
</dbReference>
<evidence type="ECO:0000313" key="2">
    <source>
        <dbReference type="EMBL" id="CCD44826.1"/>
    </source>
</evidence>
<dbReference type="HOGENOM" id="CLU_2014904_0_0_1"/>
<dbReference type="OrthoDB" id="10491392at2759"/>
<keyword evidence="1" id="KW-1133">Transmembrane helix</keyword>
<dbReference type="InParanoid" id="G2XWF6"/>
<organism evidence="2 3">
    <name type="scientific">Botryotinia fuckeliana (strain T4)</name>
    <name type="common">Noble rot fungus</name>
    <name type="synonym">Botrytis cinerea</name>
    <dbReference type="NCBI Taxonomy" id="999810"/>
    <lineage>
        <taxon>Eukaryota</taxon>
        <taxon>Fungi</taxon>
        <taxon>Dikarya</taxon>
        <taxon>Ascomycota</taxon>
        <taxon>Pezizomycotina</taxon>
        <taxon>Leotiomycetes</taxon>
        <taxon>Helotiales</taxon>
        <taxon>Sclerotiniaceae</taxon>
        <taxon>Botrytis</taxon>
    </lineage>
</organism>
<name>G2XWF6_BOTF4</name>